<feature type="region of interest" description="Disordered" evidence="1">
    <location>
        <begin position="1"/>
        <end position="36"/>
    </location>
</feature>
<protein>
    <submittedName>
        <fullName evidence="2">Uncharacterized protein</fullName>
    </submittedName>
</protein>
<dbReference type="EMBL" id="AYZJ01000002">
    <property type="protein sequence ID" value="KRN25900.1"/>
    <property type="molecule type" value="Genomic_DNA"/>
</dbReference>
<dbReference type="STRING" id="1423730.FC75_GL002034"/>
<name>A0A0R2FM88_9LACO</name>
<feature type="compositionally biased region" description="Basic and acidic residues" evidence="1">
    <location>
        <begin position="91"/>
        <end position="106"/>
    </location>
</feature>
<feature type="compositionally biased region" description="Acidic residues" evidence="1">
    <location>
        <begin position="107"/>
        <end position="119"/>
    </location>
</feature>
<keyword evidence="3" id="KW-1185">Reference proteome</keyword>
<evidence type="ECO:0000256" key="1">
    <source>
        <dbReference type="SAM" id="MobiDB-lite"/>
    </source>
</evidence>
<feature type="compositionally biased region" description="Polar residues" evidence="1">
    <location>
        <begin position="120"/>
        <end position="129"/>
    </location>
</feature>
<evidence type="ECO:0000313" key="3">
    <source>
        <dbReference type="Proteomes" id="UP000050865"/>
    </source>
</evidence>
<sequence length="181" mass="19855">MSKSDNKSQQNNSQNQPPIQADNQTSHEQTNGLADEITQQLTDVLKNAIAKDGITAGANEVLEALQQNMINTDPDETDDHDFDPLDDYDAEEKAAEADEDRLAAAEDKEETAEEPDDSSPDYNKWSQDQQTEDEAIANGLPPDSPDGWAGADLNPNWETGRNQTDDHSNDNDDSDHGDDEG</sequence>
<proteinExistence type="predicted"/>
<feature type="compositionally biased region" description="Polar residues" evidence="1">
    <location>
        <begin position="17"/>
        <end position="36"/>
    </location>
</feature>
<feature type="compositionally biased region" description="Acidic residues" evidence="1">
    <location>
        <begin position="73"/>
        <end position="90"/>
    </location>
</feature>
<comment type="caution">
    <text evidence="2">The sequence shown here is derived from an EMBL/GenBank/DDBJ whole genome shotgun (WGS) entry which is preliminary data.</text>
</comment>
<dbReference type="RefSeq" id="WP_056988670.1">
    <property type="nucleotide sequence ID" value="NZ_AYZJ01000002.1"/>
</dbReference>
<dbReference type="Proteomes" id="UP000050865">
    <property type="component" value="Unassembled WGS sequence"/>
</dbReference>
<accession>A0A0R2FM88</accession>
<gene>
    <name evidence="2" type="ORF">FC75_GL002034</name>
</gene>
<dbReference type="AlphaFoldDB" id="A0A0R2FM88"/>
<feature type="region of interest" description="Disordered" evidence="1">
    <location>
        <begin position="65"/>
        <end position="181"/>
    </location>
</feature>
<evidence type="ECO:0000313" key="2">
    <source>
        <dbReference type="EMBL" id="KRN25900.1"/>
    </source>
</evidence>
<reference evidence="2 3" key="1">
    <citation type="journal article" date="2015" name="Genome Announc.">
        <title>Expanding the biotechnology potential of lactobacilli through comparative genomics of 213 strains and associated genera.</title>
        <authorList>
            <person name="Sun Z."/>
            <person name="Harris H.M."/>
            <person name="McCann A."/>
            <person name="Guo C."/>
            <person name="Argimon S."/>
            <person name="Zhang W."/>
            <person name="Yang X."/>
            <person name="Jeffery I.B."/>
            <person name="Cooney J.C."/>
            <person name="Kagawa T.F."/>
            <person name="Liu W."/>
            <person name="Song Y."/>
            <person name="Salvetti E."/>
            <person name="Wrobel A."/>
            <person name="Rasinkangas P."/>
            <person name="Parkhill J."/>
            <person name="Rea M.C."/>
            <person name="O'Sullivan O."/>
            <person name="Ritari J."/>
            <person name="Douillard F.P."/>
            <person name="Paul Ross R."/>
            <person name="Yang R."/>
            <person name="Briner A.E."/>
            <person name="Felis G.E."/>
            <person name="de Vos W.M."/>
            <person name="Barrangou R."/>
            <person name="Klaenhammer T.R."/>
            <person name="Caufield P.W."/>
            <person name="Cui Y."/>
            <person name="Zhang H."/>
            <person name="O'Toole P.W."/>
        </authorList>
    </citation>
    <scope>NUCLEOTIDE SEQUENCE [LARGE SCALE GENOMIC DNA]</scope>
    <source>
        <strain evidence="2 3">DSM 22697</strain>
    </source>
</reference>
<feature type="compositionally biased region" description="Acidic residues" evidence="1">
    <location>
        <begin position="171"/>
        <end position="181"/>
    </location>
</feature>
<dbReference type="PATRIC" id="fig|1423730.4.peg.2115"/>
<feature type="compositionally biased region" description="Low complexity" evidence="1">
    <location>
        <begin position="7"/>
        <end position="16"/>
    </location>
</feature>
<organism evidence="2 3">
    <name type="scientific">Lacticaseibacillus camelliae DSM 22697 = JCM 13995</name>
    <dbReference type="NCBI Taxonomy" id="1423730"/>
    <lineage>
        <taxon>Bacteria</taxon>
        <taxon>Bacillati</taxon>
        <taxon>Bacillota</taxon>
        <taxon>Bacilli</taxon>
        <taxon>Lactobacillales</taxon>
        <taxon>Lactobacillaceae</taxon>
        <taxon>Lacticaseibacillus</taxon>
    </lineage>
</organism>